<reference evidence="1" key="1">
    <citation type="submission" date="2012-09" db="EMBL/GenBank/DDBJ databases">
        <authorList>
            <person name="Martin A.A."/>
        </authorList>
    </citation>
    <scope>NUCLEOTIDE SEQUENCE</scope>
</reference>
<dbReference type="WBParaSite" id="ACAC_0000983501-mRNA-1">
    <property type="protein sequence ID" value="ACAC_0000983501-mRNA-1"/>
    <property type="gene ID" value="ACAC_0000983501"/>
</dbReference>
<reference evidence="2" key="2">
    <citation type="submission" date="2017-02" db="UniProtKB">
        <authorList>
            <consortium name="WormBaseParasite"/>
        </authorList>
    </citation>
    <scope>IDENTIFICATION</scope>
</reference>
<evidence type="ECO:0000313" key="1">
    <source>
        <dbReference type="Proteomes" id="UP000035642"/>
    </source>
</evidence>
<dbReference type="PANTHER" id="PTHR38608">
    <property type="entry name" value="PROTEIN CBG07207"/>
    <property type="match status" value="1"/>
</dbReference>
<dbReference type="PANTHER" id="PTHR38608:SF3">
    <property type="entry name" value="TNP_DDE_DOM DOMAIN-CONTAINING PROTEIN"/>
    <property type="match status" value="1"/>
</dbReference>
<dbReference type="Proteomes" id="UP000035642">
    <property type="component" value="Unassembled WGS sequence"/>
</dbReference>
<name>A0A0K0DFS0_ANGCA</name>
<evidence type="ECO:0000313" key="2">
    <source>
        <dbReference type="WBParaSite" id="ACAC_0000983501-mRNA-1"/>
    </source>
</evidence>
<keyword evidence="1" id="KW-1185">Reference proteome</keyword>
<proteinExistence type="predicted"/>
<accession>A0A0K0DFS0</accession>
<sequence length="109" mass="12391">MSIQIILLGYILHLCQQHSLIETIVVVVLTLKSIVSRFQRKRRPKVEYTSDGRKILDGVVTDEKTPDNLWTTTISRGVANDWKEKAAGGPFYKIKHCSKCLRLALVLLL</sequence>
<dbReference type="AlphaFoldDB" id="A0A0K0DFS0"/>
<protein>
    <submittedName>
        <fullName evidence="2">I-set domain-containing protein</fullName>
    </submittedName>
</protein>
<organism evidence="1 2">
    <name type="scientific">Angiostrongylus cantonensis</name>
    <name type="common">Rat lungworm</name>
    <dbReference type="NCBI Taxonomy" id="6313"/>
    <lineage>
        <taxon>Eukaryota</taxon>
        <taxon>Metazoa</taxon>
        <taxon>Ecdysozoa</taxon>
        <taxon>Nematoda</taxon>
        <taxon>Chromadorea</taxon>
        <taxon>Rhabditida</taxon>
        <taxon>Rhabditina</taxon>
        <taxon>Rhabditomorpha</taxon>
        <taxon>Strongyloidea</taxon>
        <taxon>Metastrongylidae</taxon>
        <taxon>Angiostrongylus</taxon>
    </lineage>
</organism>